<dbReference type="GO" id="GO:0042910">
    <property type="term" value="F:xenobiotic transmembrane transporter activity"/>
    <property type="evidence" value="ECO:0007669"/>
    <property type="project" value="InterPro"/>
</dbReference>
<protein>
    <recommendedName>
        <fullName evidence="8">Bcr/CflA family efflux transporter</fullName>
    </recommendedName>
</protein>
<feature type="transmembrane region" description="Helical" evidence="8">
    <location>
        <begin position="12"/>
        <end position="32"/>
    </location>
</feature>
<reference evidence="10 11" key="1">
    <citation type="submission" date="2014-06" db="EMBL/GenBank/DDBJ databases">
        <authorList>
            <person name="Bishop-Lilly K.A."/>
            <person name="Broomall S.M."/>
            <person name="Chain P.S."/>
            <person name="Chertkov O."/>
            <person name="Coyne S.R."/>
            <person name="Daligault H.E."/>
            <person name="Davenport K.W."/>
            <person name="Erkkila T."/>
            <person name="Frey K.G."/>
            <person name="Gibbons H.S."/>
            <person name="Gu W."/>
            <person name="Jaissle J."/>
            <person name="Johnson S.L."/>
            <person name="Koroleva G.I."/>
            <person name="Ladner J.T."/>
            <person name="Lo C.-C."/>
            <person name="Minogue T.D."/>
            <person name="Munk C."/>
            <person name="Palacios G.F."/>
            <person name="Redden C.L."/>
            <person name="Rosenzweig C.N."/>
            <person name="Scholz M.B."/>
            <person name="Teshima H."/>
            <person name="Xu Y."/>
        </authorList>
    </citation>
    <scope>NUCLEOTIDE SEQUENCE [LARGE SCALE GENOMIC DNA]</scope>
    <source>
        <strain evidence="10 11">EO147</strain>
    </source>
</reference>
<keyword evidence="4" id="KW-1003">Cell membrane</keyword>
<evidence type="ECO:0000256" key="1">
    <source>
        <dbReference type="ARBA" id="ARBA00004651"/>
    </source>
</evidence>
<keyword evidence="3 8" id="KW-0813">Transport</keyword>
<dbReference type="CDD" id="cd17320">
    <property type="entry name" value="MFS_MdfA_MDR_like"/>
    <property type="match status" value="1"/>
</dbReference>
<keyword evidence="7 8" id="KW-0472">Membrane</keyword>
<feature type="transmembrane region" description="Helical" evidence="8">
    <location>
        <begin position="350"/>
        <end position="370"/>
    </location>
</feature>
<dbReference type="AlphaFoldDB" id="A0AAI8FR78"/>
<dbReference type="RefSeq" id="WP_025990489.1">
    <property type="nucleotide sequence ID" value="NZ_CADEQG010000019.1"/>
</dbReference>
<dbReference type="InterPro" id="IPR004812">
    <property type="entry name" value="Efflux_drug-R_Bcr/CmlA"/>
</dbReference>
<feature type="transmembrane region" description="Helical" evidence="8">
    <location>
        <begin position="376"/>
        <end position="396"/>
    </location>
</feature>
<evidence type="ECO:0000313" key="11">
    <source>
        <dbReference type="Proteomes" id="UP000029424"/>
    </source>
</evidence>
<evidence type="ECO:0000256" key="4">
    <source>
        <dbReference type="ARBA" id="ARBA00022475"/>
    </source>
</evidence>
<feature type="transmembrane region" description="Helical" evidence="8">
    <location>
        <begin position="52"/>
        <end position="70"/>
    </location>
</feature>
<keyword evidence="8" id="KW-0997">Cell inner membrane</keyword>
<organism evidence="10 11">
    <name type="scientific">Burkholderia oklahomensis</name>
    <dbReference type="NCBI Taxonomy" id="342113"/>
    <lineage>
        <taxon>Bacteria</taxon>
        <taxon>Pseudomonadati</taxon>
        <taxon>Pseudomonadota</taxon>
        <taxon>Betaproteobacteria</taxon>
        <taxon>Burkholderiales</taxon>
        <taxon>Burkholderiaceae</taxon>
        <taxon>Burkholderia</taxon>
        <taxon>pseudomallei group</taxon>
    </lineage>
</organism>
<evidence type="ECO:0000256" key="8">
    <source>
        <dbReference type="RuleBase" id="RU365088"/>
    </source>
</evidence>
<dbReference type="PRINTS" id="PR01036">
    <property type="entry name" value="TCRTETB"/>
</dbReference>
<comment type="similarity">
    <text evidence="2 8">Belongs to the major facilitator superfamily. Bcr/CmlA family.</text>
</comment>
<feature type="transmembrane region" description="Helical" evidence="8">
    <location>
        <begin position="141"/>
        <end position="164"/>
    </location>
</feature>
<feature type="transmembrane region" description="Helical" evidence="8">
    <location>
        <begin position="82"/>
        <end position="102"/>
    </location>
</feature>
<keyword evidence="5 8" id="KW-0812">Transmembrane</keyword>
<dbReference type="GeneID" id="60550936"/>
<dbReference type="Gene3D" id="1.20.1720.10">
    <property type="entry name" value="Multidrug resistance protein D"/>
    <property type="match status" value="1"/>
</dbReference>
<feature type="transmembrane region" description="Helical" evidence="8">
    <location>
        <begin position="108"/>
        <end position="129"/>
    </location>
</feature>
<feature type="transmembrane region" description="Helical" evidence="8">
    <location>
        <begin position="255"/>
        <end position="274"/>
    </location>
</feature>
<evidence type="ECO:0000256" key="7">
    <source>
        <dbReference type="ARBA" id="ARBA00023136"/>
    </source>
</evidence>
<evidence type="ECO:0000256" key="6">
    <source>
        <dbReference type="ARBA" id="ARBA00022989"/>
    </source>
</evidence>
<feature type="transmembrane region" description="Helical" evidence="8">
    <location>
        <begin position="313"/>
        <end position="338"/>
    </location>
</feature>
<sequence length="402" mass="42595">MVMNVRVISSGSFNLGWLILIGLVTALGPISTDMYLPGFPAISIEFGVPHRLVQYTVTAFLTGVIIGQLLHGPVSDRVGRKIPLCTGILLYIVASIGCGLAQNIWMLIAWRFVQGVGGCAGIVIGRAMVRDRFGPNGSARAFSLMVTVVAVAPMIAPLIGGWMAGAGWRVIFAILALFASLLLIGVFFTINETLPAERRVREDNLSIFGQYRALLSCSQLLAYTVVSGLMQSALFAYVVSAPFVLMEVYGIPAQYFGMVFFANTAGLIFASQVNAAIVERFPPDRILGVALLCPAVLSIMLITALYFGFSSLFAVLAVLFGFLVGHGFISPNASALGLMKHGKHAGTASAVMGAVQNGLGVATIFMTSLFKITSALPLALVMGSCSILAIACHRLIARPALK</sequence>
<dbReference type="FunFam" id="1.20.1720.10:FF:000005">
    <property type="entry name" value="Bcr/CflA family efflux transporter"/>
    <property type="match status" value="1"/>
</dbReference>
<feature type="transmembrane region" description="Helical" evidence="8">
    <location>
        <begin position="220"/>
        <end position="243"/>
    </location>
</feature>
<proteinExistence type="inferred from homology"/>
<evidence type="ECO:0000256" key="3">
    <source>
        <dbReference type="ARBA" id="ARBA00022448"/>
    </source>
</evidence>
<dbReference type="KEGG" id="bok:DM82_5625"/>
<comment type="subcellular location">
    <subcellularLocation>
        <location evidence="8">Cell inner membrane</location>
        <topology evidence="8">Multi-pass membrane protein</topology>
    </subcellularLocation>
    <subcellularLocation>
        <location evidence="1">Cell membrane</location>
        <topology evidence="1">Multi-pass membrane protein</topology>
    </subcellularLocation>
</comment>
<dbReference type="Proteomes" id="UP000029424">
    <property type="component" value="Chromosome 2"/>
</dbReference>
<dbReference type="SUPFAM" id="SSF103473">
    <property type="entry name" value="MFS general substrate transporter"/>
    <property type="match status" value="1"/>
</dbReference>
<dbReference type="InterPro" id="IPR036259">
    <property type="entry name" value="MFS_trans_sf"/>
</dbReference>
<evidence type="ECO:0000313" key="10">
    <source>
        <dbReference type="EMBL" id="AIO69725.1"/>
    </source>
</evidence>
<keyword evidence="6 8" id="KW-1133">Transmembrane helix</keyword>
<dbReference type="PANTHER" id="PTHR23502">
    <property type="entry name" value="MAJOR FACILITATOR SUPERFAMILY"/>
    <property type="match status" value="1"/>
</dbReference>
<feature type="domain" description="Major facilitator superfamily (MFS) profile" evidence="9">
    <location>
        <begin position="17"/>
        <end position="401"/>
    </location>
</feature>
<evidence type="ECO:0000256" key="2">
    <source>
        <dbReference type="ARBA" id="ARBA00006236"/>
    </source>
</evidence>
<dbReference type="InterPro" id="IPR020846">
    <property type="entry name" value="MFS_dom"/>
</dbReference>
<feature type="transmembrane region" description="Helical" evidence="8">
    <location>
        <begin position="286"/>
        <end position="307"/>
    </location>
</feature>
<dbReference type="NCBIfam" id="TIGR00710">
    <property type="entry name" value="efflux_Bcr_CflA"/>
    <property type="match status" value="1"/>
</dbReference>
<dbReference type="EMBL" id="CP008727">
    <property type="protein sequence ID" value="AIO69725.1"/>
    <property type="molecule type" value="Genomic_DNA"/>
</dbReference>
<keyword evidence="11" id="KW-1185">Reference proteome</keyword>
<dbReference type="GO" id="GO:0005886">
    <property type="term" value="C:plasma membrane"/>
    <property type="evidence" value="ECO:0007669"/>
    <property type="project" value="UniProtKB-SubCell"/>
</dbReference>
<gene>
    <name evidence="10" type="ORF">DM82_5625</name>
</gene>
<dbReference type="PANTHER" id="PTHR23502:SF132">
    <property type="entry name" value="POLYAMINE TRANSPORTER 2-RELATED"/>
    <property type="match status" value="1"/>
</dbReference>
<dbReference type="InterPro" id="IPR011701">
    <property type="entry name" value="MFS"/>
</dbReference>
<name>A0AAI8FR78_9BURK</name>
<accession>A0AAI8FR78</accession>
<evidence type="ECO:0000256" key="5">
    <source>
        <dbReference type="ARBA" id="ARBA00022692"/>
    </source>
</evidence>
<feature type="transmembrane region" description="Helical" evidence="8">
    <location>
        <begin position="170"/>
        <end position="190"/>
    </location>
</feature>
<dbReference type="Pfam" id="PF07690">
    <property type="entry name" value="MFS_1"/>
    <property type="match status" value="1"/>
</dbReference>
<dbReference type="PROSITE" id="PS50850">
    <property type="entry name" value="MFS"/>
    <property type="match status" value="1"/>
</dbReference>
<dbReference type="GO" id="GO:1990961">
    <property type="term" value="P:xenobiotic detoxification by transmembrane export across the plasma membrane"/>
    <property type="evidence" value="ECO:0007669"/>
    <property type="project" value="InterPro"/>
</dbReference>
<evidence type="ECO:0000259" key="9">
    <source>
        <dbReference type="PROSITE" id="PS50850"/>
    </source>
</evidence>